<dbReference type="Proteomes" id="UP001485459">
    <property type="component" value="Chromosome"/>
</dbReference>
<proteinExistence type="predicted"/>
<keyword evidence="2" id="KW-1185">Reference proteome</keyword>
<dbReference type="RefSeq" id="WP_341836239.1">
    <property type="nucleotide sequence ID" value="NZ_CP149822.1"/>
</dbReference>
<reference evidence="2" key="1">
    <citation type="submission" date="2024-03" db="EMBL/GenBank/DDBJ databases">
        <title>Chitinophaga horti sp. nov., isolated from garden soil.</title>
        <authorList>
            <person name="Lee D.S."/>
            <person name="Han D.M."/>
            <person name="Baek J.H."/>
            <person name="Choi D.G."/>
            <person name="Jeon J.H."/>
            <person name="Jeon C.O."/>
        </authorList>
    </citation>
    <scope>NUCLEOTIDE SEQUENCE [LARGE SCALE GENOMIC DNA]</scope>
    <source>
        <strain evidence="2">GPA1</strain>
    </source>
</reference>
<evidence type="ECO:0000313" key="2">
    <source>
        <dbReference type="Proteomes" id="UP001485459"/>
    </source>
</evidence>
<protein>
    <submittedName>
        <fullName evidence="1">Uncharacterized protein</fullName>
    </submittedName>
</protein>
<dbReference type="EMBL" id="CP149822">
    <property type="protein sequence ID" value="WZN41388.1"/>
    <property type="molecule type" value="Genomic_DNA"/>
</dbReference>
<name>A0ABZ2YPF7_9BACT</name>
<accession>A0ABZ2YPF7</accession>
<sequence length="157" mass="17762">MHNYEITWHKPAANHVPTPNTQYAYITDMNYIKWTDNKGGSGYMEKNSFHSQNYFPNWKGETITFKGTMLDPDRIKDQSETGSMFISPAYDFGYADNWANTDEKSGIKLDWAVDANGKPAKLKGIDFIRVHTGMRAQGGWLGEVSTEVSGAKDLNIR</sequence>
<gene>
    <name evidence="1" type="ORF">WJU16_25825</name>
</gene>
<evidence type="ECO:0000313" key="1">
    <source>
        <dbReference type="EMBL" id="WZN41388.1"/>
    </source>
</evidence>
<organism evidence="1 2">
    <name type="scientific">Chitinophaga pollutisoli</name>
    <dbReference type="NCBI Taxonomy" id="3133966"/>
    <lineage>
        <taxon>Bacteria</taxon>
        <taxon>Pseudomonadati</taxon>
        <taxon>Bacteroidota</taxon>
        <taxon>Chitinophagia</taxon>
        <taxon>Chitinophagales</taxon>
        <taxon>Chitinophagaceae</taxon>
        <taxon>Chitinophaga</taxon>
    </lineage>
</organism>